<evidence type="ECO:0000256" key="1">
    <source>
        <dbReference type="SAM" id="MobiDB-lite"/>
    </source>
</evidence>
<dbReference type="EMBL" id="JALJEJ010000011">
    <property type="protein sequence ID" value="MCJ8211654.1"/>
    <property type="molecule type" value="Genomic_DNA"/>
</dbReference>
<feature type="chain" id="PRO_5040774080" description="Spy/CpxP family protein refolding chaperone" evidence="2">
    <location>
        <begin position="24"/>
        <end position="160"/>
    </location>
</feature>
<proteinExistence type="predicted"/>
<sequence length="160" mass="17756">MKKLIKFTFIALAVTGFAAGAHAQTVTTADSAKAAHHRGGHHGHAGFEKFKAVLTPEQQAMLKANHAKQKEARKAFVATLTPDQKAIMKDKTLERKDKKAKLQASLTDDQKKMMADNKELRKTNHKAFVATLTDAQKAKLKELRKNHKGHGLHRDSEQKS</sequence>
<feature type="signal peptide" evidence="2">
    <location>
        <begin position="1"/>
        <end position="23"/>
    </location>
</feature>
<comment type="caution">
    <text evidence="3">The sequence shown here is derived from an EMBL/GenBank/DDBJ whole genome shotgun (WGS) entry which is preliminary data.</text>
</comment>
<evidence type="ECO:0008006" key="5">
    <source>
        <dbReference type="Google" id="ProtNLM"/>
    </source>
</evidence>
<protein>
    <recommendedName>
        <fullName evidence="5">Spy/CpxP family protein refolding chaperone</fullName>
    </recommendedName>
</protein>
<organism evidence="3 4">
    <name type="scientific">Mucilaginibacter straminoryzae</name>
    <dbReference type="NCBI Taxonomy" id="2932774"/>
    <lineage>
        <taxon>Bacteria</taxon>
        <taxon>Pseudomonadati</taxon>
        <taxon>Bacteroidota</taxon>
        <taxon>Sphingobacteriia</taxon>
        <taxon>Sphingobacteriales</taxon>
        <taxon>Sphingobacteriaceae</taxon>
        <taxon>Mucilaginibacter</taxon>
    </lineage>
</organism>
<gene>
    <name evidence="3" type="ORF">MUY27_18190</name>
</gene>
<evidence type="ECO:0000313" key="4">
    <source>
        <dbReference type="Proteomes" id="UP001139450"/>
    </source>
</evidence>
<evidence type="ECO:0000313" key="3">
    <source>
        <dbReference type="EMBL" id="MCJ8211654.1"/>
    </source>
</evidence>
<dbReference type="RefSeq" id="WP_245132455.1">
    <property type="nucleotide sequence ID" value="NZ_JALJEJ010000011.1"/>
</dbReference>
<keyword evidence="2" id="KW-0732">Signal</keyword>
<evidence type="ECO:0000256" key="2">
    <source>
        <dbReference type="SAM" id="SignalP"/>
    </source>
</evidence>
<dbReference type="AlphaFoldDB" id="A0A9X1XBH7"/>
<reference evidence="3" key="1">
    <citation type="submission" date="2022-04" db="EMBL/GenBank/DDBJ databases">
        <title>Mucilaginibacter sp. RS28 isolated from freshwater.</title>
        <authorList>
            <person name="Ko S.-R."/>
        </authorList>
    </citation>
    <scope>NUCLEOTIDE SEQUENCE</scope>
    <source>
        <strain evidence="3">RS28</strain>
    </source>
</reference>
<accession>A0A9X1XBH7</accession>
<name>A0A9X1XBH7_9SPHI</name>
<dbReference type="Proteomes" id="UP001139450">
    <property type="component" value="Unassembled WGS sequence"/>
</dbReference>
<feature type="region of interest" description="Disordered" evidence="1">
    <location>
        <begin position="141"/>
        <end position="160"/>
    </location>
</feature>
<keyword evidence="4" id="KW-1185">Reference proteome</keyword>